<evidence type="ECO:0000313" key="1">
    <source>
        <dbReference type="EMBL" id="TRX99435.1"/>
    </source>
</evidence>
<gene>
    <name evidence="1" type="ORF">FNV44_06960</name>
</gene>
<organism evidence="1 2">
    <name type="scientific">Acholeplasma laidlawii</name>
    <dbReference type="NCBI Taxonomy" id="2148"/>
    <lineage>
        <taxon>Bacteria</taxon>
        <taxon>Bacillati</taxon>
        <taxon>Mycoplasmatota</taxon>
        <taxon>Mollicutes</taxon>
        <taxon>Acholeplasmatales</taxon>
        <taxon>Acholeplasmataceae</taxon>
        <taxon>Acholeplasma</taxon>
    </lineage>
</organism>
<dbReference type="AlphaFoldDB" id="A0A553IGV9"/>
<proteinExistence type="predicted"/>
<evidence type="ECO:0008006" key="3">
    <source>
        <dbReference type="Google" id="ProtNLM"/>
    </source>
</evidence>
<dbReference type="Proteomes" id="UP000315938">
    <property type="component" value="Unassembled WGS sequence"/>
</dbReference>
<name>A0A553IGV9_ACHLA</name>
<protein>
    <recommendedName>
        <fullName evidence="3">FMN-binding protein</fullName>
    </recommendedName>
</protein>
<reference evidence="1 2" key="1">
    <citation type="submission" date="2019-07" db="EMBL/GenBank/DDBJ databases">
        <title>Genome sequence of Acholeplasma laidlawii strain with increased resistance to erythromycin.</title>
        <authorList>
            <person name="Medvedeva E.S."/>
            <person name="Baranova N.B."/>
            <person name="Siniagina M.N."/>
            <person name="Mouzykantov A."/>
            <person name="Chernova O.A."/>
            <person name="Chernov V.M."/>
        </authorList>
    </citation>
    <scope>NUCLEOTIDE SEQUENCE [LARGE SCALE GENOMIC DNA]</scope>
    <source>
        <strain evidence="1 2">PG8REry</strain>
    </source>
</reference>
<sequence length="313" mass="34502">MTKAVKSIITLAVVAILGIGLSIGTHFIFNPIKEERAKQETLSILDDYFTGVTDFEANKLEVIEGVEILRSVRVYKNEDPLGYLYEANITNDFGNMKVRLSVDVKDVIQSIEFLELNQTMYLPQTTKMLETYVLSKLSTDIFDGAAGATSISKNDLSHLMSMVGLHHDRTDKFEIQAPYKDFYGDDYVISNTEELSNSGATIKVETIEGLGVVYTITKSGIYQTDSTQEKSITLVLALNNDNKIIGVLLPAELYNHTKGGFMTSAMEFAQSFKDMSLLDVTDGNAGATGDVVAHNSRTLIEDMVLIVQGVHIS</sequence>
<dbReference type="RefSeq" id="WP_012242023.1">
    <property type="nucleotide sequence ID" value="NZ_JACAOE010000002.1"/>
</dbReference>
<dbReference type="GeneID" id="41338254"/>
<dbReference type="EMBL" id="VKID01000002">
    <property type="protein sequence ID" value="TRX99435.1"/>
    <property type="molecule type" value="Genomic_DNA"/>
</dbReference>
<accession>A0A553IGV9</accession>
<evidence type="ECO:0000313" key="2">
    <source>
        <dbReference type="Proteomes" id="UP000315938"/>
    </source>
</evidence>
<comment type="caution">
    <text evidence="1">The sequence shown here is derived from an EMBL/GenBank/DDBJ whole genome shotgun (WGS) entry which is preliminary data.</text>
</comment>